<proteinExistence type="predicted"/>
<evidence type="ECO:0000313" key="1">
    <source>
        <dbReference type="EMBL" id="UZE95440.1"/>
    </source>
</evidence>
<reference evidence="1" key="1">
    <citation type="submission" date="2022-06" db="EMBL/GenBank/DDBJ databases">
        <title>Alkalimarinus sp. nov., isolated from gut of a Alitta virens.</title>
        <authorList>
            <person name="Yang A.I."/>
            <person name="Shin N.-R."/>
        </authorList>
    </citation>
    <scope>NUCLEOTIDE SEQUENCE</scope>
    <source>
        <strain evidence="1">A2M4</strain>
    </source>
</reference>
<evidence type="ECO:0000313" key="2">
    <source>
        <dbReference type="Proteomes" id="UP001163739"/>
    </source>
</evidence>
<keyword evidence="2" id="KW-1185">Reference proteome</keyword>
<dbReference type="Proteomes" id="UP001163739">
    <property type="component" value="Chromosome"/>
</dbReference>
<accession>A0ABY6N077</accession>
<name>A0ABY6N077_9ALTE</name>
<organism evidence="1 2">
    <name type="scientific">Alkalimarinus alittae</name>
    <dbReference type="NCBI Taxonomy" id="2961619"/>
    <lineage>
        <taxon>Bacteria</taxon>
        <taxon>Pseudomonadati</taxon>
        <taxon>Pseudomonadota</taxon>
        <taxon>Gammaproteobacteria</taxon>
        <taxon>Alteromonadales</taxon>
        <taxon>Alteromonadaceae</taxon>
        <taxon>Alkalimarinus</taxon>
    </lineage>
</organism>
<protein>
    <submittedName>
        <fullName evidence="1">Uncharacterized protein</fullName>
    </submittedName>
</protein>
<dbReference type="RefSeq" id="WP_265046929.1">
    <property type="nucleotide sequence ID" value="NZ_CP100390.1"/>
</dbReference>
<dbReference type="EMBL" id="CP100390">
    <property type="protein sequence ID" value="UZE95440.1"/>
    <property type="molecule type" value="Genomic_DNA"/>
</dbReference>
<sequence length="69" mass="7980">MASDLCQIRLGSEVKKRNQIRKQLLEEVNHLIQKLELAEAHRSKPTFGTIRSYESMIHERCSMLARLSG</sequence>
<gene>
    <name evidence="1" type="ORF">NKI27_15400</name>
</gene>